<dbReference type="SUPFAM" id="SSF55120">
    <property type="entry name" value="Pseudouridine synthase"/>
    <property type="match status" value="1"/>
</dbReference>
<name>A0A063Y190_9GAMM</name>
<accession>A0A063Y190</accession>
<comment type="caution">
    <text evidence="3">The sequence shown here is derived from an EMBL/GenBank/DDBJ whole genome shotgun (WGS) entry which is preliminary data.</text>
</comment>
<dbReference type="OrthoDB" id="9807829at2"/>
<evidence type="ECO:0000313" key="4">
    <source>
        <dbReference type="Proteomes" id="UP000027318"/>
    </source>
</evidence>
<sequence>MALELRHTVTAEEAGTDAASLLCQLSQLPKQRIKDAMAKGAVQLQRRQRKRLRRATETLQTGDQLSLSYDTDILARKPPEGTRCIARQKHYSVWFKPAGLMSQGTAFGDHLSLLRLAEQQLNRPVFLVHRLDRETAGLMLIAHTSVAAATLSRLFEQHQIEKIYQARVRGETPAEGRIDLPLDGKTAITHYQRLSYDASLNQSCLRIRLETGRTHQIRRHLDAIEHPIIGDPRYGRGNKNNEGLQLLATELHFQCPERKQQIKYCLDGYNK</sequence>
<dbReference type="GO" id="GO:0003723">
    <property type="term" value="F:RNA binding"/>
    <property type="evidence" value="ECO:0007669"/>
    <property type="project" value="InterPro"/>
</dbReference>
<dbReference type="AlphaFoldDB" id="A0A063Y190"/>
<dbReference type="PANTHER" id="PTHR21600">
    <property type="entry name" value="MITOCHONDRIAL RNA PSEUDOURIDINE SYNTHASE"/>
    <property type="match status" value="1"/>
</dbReference>
<proteinExistence type="inferred from homology"/>
<dbReference type="InterPro" id="IPR020103">
    <property type="entry name" value="PsdUridine_synth_cat_dom_sf"/>
</dbReference>
<dbReference type="GO" id="GO:0009982">
    <property type="term" value="F:pseudouridine synthase activity"/>
    <property type="evidence" value="ECO:0007669"/>
    <property type="project" value="InterPro"/>
</dbReference>
<protein>
    <submittedName>
        <fullName evidence="3">Ribosomal large subunit pseudouridine synthase D</fullName>
        <ecNumber evidence="3">4.2.1.70</ecNumber>
    </submittedName>
</protein>
<organism evidence="3 4">
    <name type="scientific">Nitrincola lacisaponensis</name>
    <dbReference type="NCBI Taxonomy" id="267850"/>
    <lineage>
        <taxon>Bacteria</taxon>
        <taxon>Pseudomonadati</taxon>
        <taxon>Pseudomonadota</taxon>
        <taxon>Gammaproteobacteria</taxon>
        <taxon>Oceanospirillales</taxon>
        <taxon>Oceanospirillaceae</taxon>
        <taxon>Nitrincola</taxon>
    </lineage>
</organism>
<keyword evidence="4" id="KW-1185">Reference proteome</keyword>
<reference evidence="3 4" key="1">
    <citation type="journal article" date="2005" name="Int. J. Syst. Evol. Microbiol.">
        <title>Nitrincola lacisaponensis gen. nov., sp. nov., a novel alkaliphilic bacterium isolated from an alkaline, saline lake.</title>
        <authorList>
            <person name="Dimitriu P.A."/>
            <person name="Shukla S.K."/>
            <person name="Conradt J."/>
            <person name="Marquez M.C."/>
            <person name="Ventosa A."/>
            <person name="Maglia A."/>
            <person name="Peyton B.M."/>
            <person name="Pinkart H.C."/>
            <person name="Mormile M.R."/>
        </authorList>
    </citation>
    <scope>NUCLEOTIDE SEQUENCE [LARGE SCALE GENOMIC DNA]</scope>
    <source>
        <strain evidence="3 4">4CA</strain>
    </source>
</reference>
<evidence type="ECO:0000313" key="3">
    <source>
        <dbReference type="EMBL" id="KDE38920.1"/>
    </source>
</evidence>
<dbReference type="EC" id="4.2.1.70" evidence="3"/>
<feature type="domain" description="Pseudouridine synthase RsuA/RluA-like" evidence="2">
    <location>
        <begin position="90"/>
        <end position="222"/>
    </location>
</feature>
<dbReference type="STRING" id="267850.ADINL_2049"/>
<dbReference type="GO" id="GO:0000455">
    <property type="term" value="P:enzyme-directed rRNA pseudouridine synthesis"/>
    <property type="evidence" value="ECO:0007669"/>
    <property type="project" value="TreeGrafter"/>
</dbReference>
<dbReference type="RefSeq" id="WP_036547401.1">
    <property type="nucleotide sequence ID" value="NZ_JMSZ01000032.1"/>
</dbReference>
<dbReference type="PATRIC" id="fig|267850.7.peg.2017"/>
<keyword evidence="3" id="KW-0456">Lyase</keyword>
<evidence type="ECO:0000256" key="1">
    <source>
        <dbReference type="ARBA" id="ARBA00010876"/>
    </source>
</evidence>
<dbReference type="Gene3D" id="3.30.2350.10">
    <property type="entry name" value="Pseudouridine synthase"/>
    <property type="match status" value="1"/>
</dbReference>
<gene>
    <name evidence="3" type="ORF">ADINL_2049</name>
</gene>
<dbReference type="Proteomes" id="UP000027318">
    <property type="component" value="Unassembled WGS sequence"/>
</dbReference>
<dbReference type="InterPro" id="IPR050188">
    <property type="entry name" value="RluA_PseudoU_synthase"/>
</dbReference>
<comment type="similarity">
    <text evidence="1">Belongs to the pseudouridine synthase RluA family.</text>
</comment>
<dbReference type="PANTHER" id="PTHR21600:SF87">
    <property type="entry name" value="RNA PSEUDOURIDYLATE SYNTHASE DOMAIN-CONTAINING PROTEIN 1"/>
    <property type="match status" value="1"/>
</dbReference>
<dbReference type="EMBL" id="JMSZ01000032">
    <property type="protein sequence ID" value="KDE38920.1"/>
    <property type="molecule type" value="Genomic_DNA"/>
</dbReference>
<evidence type="ECO:0000259" key="2">
    <source>
        <dbReference type="Pfam" id="PF00849"/>
    </source>
</evidence>
<dbReference type="GO" id="GO:0140098">
    <property type="term" value="F:catalytic activity, acting on RNA"/>
    <property type="evidence" value="ECO:0007669"/>
    <property type="project" value="UniProtKB-ARBA"/>
</dbReference>
<dbReference type="PROSITE" id="PS01129">
    <property type="entry name" value="PSI_RLU"/>
    <property type="match status" value="1"/>
</dbReference>
<dbReference type="Pfam" id="PF00849">
    <property type="entry name" value="PseudoU_synth_2"/>
    <property type="match status" value="1"/>
</dbReference>
<dbReference type="CDD" id="cd02869">
    <property type="entry name" value="PseudoU_synth_RluA_like"/>
    <property type="match status" value="1"/>
</dbReference>
<dbReference type="GO" id="GO:0004730">
    <property type="term" value="F:pseudouridylate synthase activity"/>
    <property type="evidence" value="ECO:0007669"/>
    <property type="project" value="UniProtKB-EC"/>
</dbReference>
<dbReference type="InterPro" id="IPR006224">
    <property type="entry name" value="PsdUridine_synth_RluA-like_CS"/>
</dbReference>
<dbReference type="InterPro" id="IPR006145">
    <property type="entry name" value="PsdUridine_synth_RsuA/RluA"/>
</dbReference>